<evidence type="ECO:0000256" key="5">
    <source>
        <dbReference type="ARBA" id="ARBA00023136"/>
    </source>
</evidence>
<accession>A0A6J6G7Y8</accession>
<reference evidence="8" key="1">
    <citation type="submission" date="2020-05" db="EMBL/GenBank/DDBJ databases">
        <authorList>
            <person name="Chiriac C."/>
            <person name="Salcher M."/>
            <person name="Ghai R."/>
            <person name="Kavagutti S V."/>
        </authorList>
    </citation>
    <scope>NUCLEOTIDE SEQUENCE</scope>
</reference>
<dbReference type="PANTHER" id="PTHR42709:SF6">
    <property type="entry name" value="UNDECAPRENYL PHOSPHATE TRANSPORTER A"/>
    <property type="match status" value="1"/>
</dbReference>
<evidence type="ECO:0000256" key="4">
    <source>
        <dbReference type="ARBA" id="ARBA00022989"/>
    </source>
</evidence>
<keyword evidence="4 6" id="KW-1133">Transmembrane helix</keyword>
<keyword evidence="3 6" id="KW-0812">Transmembrane</keyword>
<evidence type="ECO:0000313" key="8">
    <source>
        <dbReference type="EMBL" id="CAB4597287.1"/>
    </source>
</evidence>
<dbReference type="PANTHER" id="PTHR42709">
    <property type="entry name" value="ALKALINE PHOSPHATASE LIKE PROTEIN"/>
    <property type="match status" value="1"/>
</dbReference>
<proteinExistence type="predicted"/>
<feature type="domain" description="VTT" evidence="7">
    <location>
        <begin position="41"/>
        <end position="169"/>
    </location>
</feature>
<dbReference type="AlphaFoldDB" id="A0A6J6G7Y8"/>
<evidence type="ECO:0000256" key="2">
    <source>
        <dbReference type="ARBA" id="ARBA00022475"/>
    </source>
</evidence>
<organism evidence="8">
    <name type="scientific">freshwater metagenome</name>
    <dbReference type="NCBI Taxonomy" id="449393"/>
    <lineage>
        <taxon>unclassified sequences</taxon>
        <taxon>metagenomes</taxon>
        <taxon>ecological metagenomes</taxon>
    </lineage>
</organism>
<name>A0A6J6G7Y8_9ZZZZ</name>
<dbReference type="InterPro" id="IPR051311">
    <property type="entry name" value="DedA_domain"/>
</dbReference>
<protein>
    <submittedName>
        <fullName evidence="8">Unannotated protein</fullName>
    </submittedName>
</protein>
<evidence type="ECO:0000256" key="1">
    <source>
        <dbReference type="ARBA" id="ARBA00004651"/>
    </source>
</evidence>
<evidence type="ECO:0000256" key="6">
    <source>
        <dbReference type="SAM" id="Phobius"/>
    </source>
</evidence>
<dbReference type="EMBL" id="CAEZTS010000255">
    <property type="protein sequence ID" value="CAB4597287.1"/>
    <property type="molecule type" value="Genomic_DNA"/>
</dbReference>
<dbReference type="InterPro" id="IPR032816">
    <property type="entry name" value="VTT_dom"/>
</dbReference>
<feature type="transmembrane region" description="Helical" evidence="6">
    <location>
        <begin position="183"/>
        <end position="203"/>
    </location>
</feature>
<keyword evidence="5 6" id="KW-0472">Membrane</keyword>
<dbReference type="GO" id="GO:0005886">
    <property type="term" value="C:plasma membrane"/>
    <property type="evidence" value="ECO:0007669"/>
    <property type="project" value="UniProtKB-SubCell"/>
</dbReference>
<comment type="subcellular location">
    <subcellularLocation>
        <location evidence="1">Cell membrane</location>
        <topology evidence="1">Multi-pass membrane protein</topology>
    </subcellularLocation>
</comment>
<sequence length="210" mass="22602">MLAAWGPINDMTDWLNDVAGNWWFLAVIFVIALLDSVIPVVPSETTVIIGGVAASSAGDAPYPVVFVIAVAAAGAFCGDNLSYQIGLRASGFVQRRAAKKESTAKKLAWAHEQIEERGGLLLITARFIPGGRTLLTLSSGLTRQSQRWFASWVAVAAMIWASYAAILGYSFGTKFEDDHTTAFLLAFGAALTITVLIEVVRFARKKFATD</sequence>
<feature type="transmembrane region" description="Helical" evidence="6">
    <location>
        <begin position="20"/>
        <end position="41"/>
    </location>
</feature>
<keyword evidence="2" id="KW-1003">Cell membrane</keyword>
<dbReference type="Pfam" id="PF09335">
    <property type="entry name" value="VTT_dom"/>
    <property type="match status" value="1"/>
</dbReference>
<evidence type="ECO:0000259" key="7">
    <source>
        <dbReference type="Pfam" id="PF09335"/>
    </source>
</evidence>
<evidence type="ECO:0000256" key="3">
    <source>
        <dbReference type="ARBA" id="ARBA00022692"/>
    </source>
</evidence>
<feature type="transmembrane region" description="Helical" evidence="6">
    <location>
        <begin position="148"/>
        <end position="171"/>
    </location>
</feature>
<gene>
    <name evidence="8" type="ORF">UFOPK1722_01982</name>
</gene>